<gene>
    <name evidence="2" type="ORF">BWR60_31785</name>
</gene>
<keyword evidence="1" id="KW-0175">Coiled coil</keyword>
<comment type="caution">
    <text evidence="2">The sequence shown here is derived from an EMBL/GenBank/DDBJ whole genome shotgun (WGS) entry which is preliminary data.</text>
</comment>
<dbReference type="AlphaFoldDB" id="A0A211Z6B9"/>
<evidence type="ECO:0008006" key="4">
    <source>
        <dbReference type="Google" id="ProtNLM"/>
    </source>
</evidence>
<dbReference type="EMBL" id="NHON01000111">
    <property type="protein sequence ID" value="OWJ60815.1"/>
    <property type="molecule type" value="Genomic_DNA"/>
</dbReference>
<evidence type="ECO:0000256" key="1">
    <source>
        <dbReference type="SAM" id="Coils"/>
    </source>
</evidence>
<reference evidence="3" key="1">
    <citation type="submission" date="2017-05" db="EMBL/GenBank/DDBJ databases">
        <authorList>
            <person name="Macchi M."/>
            <person name="Festa S."/>
            <person name="Coppotelli B.M."/>
            <person name="Morelli I.S."/>
        </authorList>
    </citation>
    <scope>NUCLEOTIDE SEQUENCE [LARGE SCALE GENOMIC DNA]</scope>
    <source>
        <strain evidence="3">I</strain>
    </source>
</reference>
<keyword evidence="3" id="KW-1185">Reference proteome</keyword>
<organism evidence="2 3">
    <name type="scientific">Inquilinus limosus</name>
    <dbReference type="NCBI Taxonomy" id="171674"/>
    <lineage>
        <taxon>Bacteria</taxon>
        <taxon>Pseudomonadati</taxon>
        <taxon>Pseudomonadota</taxon>
        <taxon>Alphaproteobacteria</taxon>
        <taxon>Rhodospirillales</taxon>
        <taxon>Rhodospirillaceae</taxon>
        <taxon>Inquilinus</taxon>
    </lineage>
</organism>
<feature type="coiled-coil region" evidence="1">
    <location>
        <begin position="3"/>
        <end position="30"/>
    </location>
</feature>
<dbReference type="OrthoDB" id="7355856at2"/>
<protein>
    <recommendedName>
        <fullName evidence="4">DUF883 domain-containing protein</fullName>
    </recommendedName>
</protein>
<dbReference type="STRING" id="1122125.GCA_000423185_00943"/>
<evidence type="ECO:0000313" key="3">
    <source>
        <dbReference type="Proteomes" id="UP000196655"/>
    </source>
</evidence>
<dbReference type="Proteomes" id="UP000196655">
    <property type="component" value="Unassembled WGS sequence"/>
</dbReference>
<accession>A0A211Z6B9</accession>
<name>A0A211Z6B9_9PROT</name>
<sequence length="107" mass="11320">MATRNLDQELDTLRADLGKIREDIASLTRTLGESAAAEAKAGGARLNDAAHAAARTAKERAQHFADTARAQGEEGIAALEQRIEQNPITSVLVAFGVGLVIGKLLDR</sequence>
<evidence type="ECO:0000313" key="2">
    <source>
        <dbReference type="EMBL" id="OWJ60815.1"/>
    </source>
</evidence>
<dbReference type="RefSeq" id="WP_088156617.1">
    <property type="nucleotide sequence ID" value="NZ_NHON01000111.1"/>
</dbReference>
<proteinExistence type="predicted"/>